<dbReference type="GO" id="GO:0005737">
    <property type="term" value="C:cytoplasm"/>
    <property type="evidence" value="ECO:0007669"/>
    <property type="project" value="UniProtKB-SubCell"/>
</dbReference>
<comment type="function">
    <text evidence="2">Cleaves peptides in various proteins in a process that requires ATP hydrolysis. Has a chymotrypsin-like activity. Plays a major role in the degradation of misfolded proteins.</text>
</comment>
<dbReference type="PANTHER" id="PTHR10381:SF72">
    <property type="entry name" value="ATP-DEPENDENT CLP PROTEASE PROTEOLYTIC SUBUNIT-LIKE-RELATED"/>
    <property type="match status" value="1"/>
</dbReference>
<dbReference type="GO" id="GO:0006515">
    <property type="term" value="P:protein quality control for misfolded or incompletely synthesized proteins"/>
    <property type="evidence" value="ECO:0007669"/>
    <property type="project" value="TreeGrafter"/>
</dbReference>
<dbReference type="Proteomes" id="UP000505210">
    <property type="component" value="Chromosome"/>
</dbReference>
<dbReference type="HAMAP" id="MF_00444">
    <property type="entry name" value="ClpP"/>
    <property type="match status" value="1"/>
</dbReference>
<dbReference type="SUPFAM" id="SSF52096">
    <property type="entry name" value="ClpP/crotonase"/>
    <property type="match status" value="1"/>
</dbReference>
<dbReference type="GO" id="GO:0009368">
    <property type="term" value="C:endopeptidase Clp complex"/>
    <property type="evidence" value="ECO:0007669"/>
    <property type="project" value="TreeGrafter"/>
</dbReference>
<comment type="caution">
    <text evidence="2">Lacks conserved residue(s) required for the propagation of feature annotation.</text>
</comment>
<comment type="subunit">
    <text evidence="2">Fourteen ClpP subunits assemble into 2 heptameric rings which stack back to back to give a disk-like structure with a central cavity, resembling the structure of eukaryotic proteasomes.</text>
</comment>
<dbReference type="KEGG" id="theu:HPC62_05360"/>
<evidence type="ECO:0000256" key="1">
    <source>
        <dbReference type="ARBA" id="ARBA00007039"/>
    </source>
</evidence>
<evidence type="ECO:0000313" key="6">
    <source>
        <dbReference type="Proteomes" id="UP000505210"/>
    </source>
</evidence>
<keyword evidence="4" id="KW-0812">Transmembrane</keyword>
<evidence type="ECO:0000256" key="3">
    <source>
        <dbReference type="RuleBase" id="RU003567"/>
    </source>
</evidence>
<proteinExistence type="inferred from homology"/>
<comment type="subcellular location">
    <subcellularLocation>
        <location evidence="2">Cytoplasm</location>
    </subcellularLocation>
</comment>
<dbReference type="InterPro" id="IPR001907">
    <property type="entry name" value="ClpP"/>
</dbReference>
<gene>
    <name evidence="2" type="primary">clpP</name>
    <name evidence="5" type="ORF">HPC62_05360</name>
</gene>
<organism evidence="5 6">
    <name type="scientific">Thermoleptolyngbya sichuanensis A183</name>
    <dbReference type="NCBI Taxonomy" id="2737172"/>
    <lineage>
        <taxon>Bacteria</taxon>
        <taxon>Bacillati</taxon>
        <taxon>Cyanobacteriota</taxon>
        <taxon>Cyanophyceae</taxon>
        <taxon>Oculatellales</taxon>
        <taxon>Oculatellaceae</taxon>
        <taxon>Thermoleptolyngbya</taxon>
        <taxon>Thermoleptolyngbya sichuanensis</taxon>
    </lineage>
</organism>
<dbReference type="InterPro" id="IPR029045">
    <property type="entry name" value="ClpP/crotonase-like_dom_sf"/>
</dbReference>
<feature type="transmembrane region" description="Helical" evidence="4">
    <location>
        <begin position="33"/>
        <end position="55"/>
    </location>
</feature>
<keyword evidence="2" id="KW-0963">Cytoplasm</keyword>
<keyword evidence="4" id="KW-0472">Membrane</keyword>
<dbReference type="GO" id="GO:0004252">
    <property type="term" value="F:serine-type endopeptidase activity"/>
    <property type="evidence" value="ECO:0007669"/>
    <property type="project" value="UniProtKB-UniRule"/>
</dbReference>
<dbReference type="CDD" id="cd07017">
    <property type="entry name" value="S14_ClpP_2"/>
    <property type="match status" value="1"/>
</dbReference>
<keyword evidence="2" id="KW-0378">Hydrolase</keyword>
<evidence type="ECO:0000256" key="2">
    <source>
        <dbReference type="HAMAP-Rule" id="MF_00444"/>
    </source>
</evidence>
<keyword evidence="4" id="KW-1133">Transmembrane helix</keyword>
<comment type="catalytic activity">
    <reaction evidence="2">
        <text>Hydrolysis of proteins to small peptides in the presence of ATP and magnesium. alpha-casein is the usual test substrate. In the absence of ATP, only oligopeptides shorter than five residues are hydrolyzed (such as succinyl-Leu-Tyr-|-NHMec, and Leu-Tyr-Leu-|-Tyr-Trp, in which cleavage of the -Tyr-|-Leu- and -Tyr-|-Trp bonds also occurs).</text>
        <dbReference type="EC" id="3.4.21.92"/>
    </reaction>
</comment>
<sequence length="220" mass="24187">MSVDPVLRVPYNIPGSPYWQWINIYTRMSQERIIFLNQPITDGFANSIISALLYLDSQDQSKPIYFYINSLGDPLMAGMGSMAIGMMSINAGLAIYDTMQHIKSPILTICMGQCFGMATVLLSAGTKGKRASLPHTMIALAHPQSGSRGQATDIEINAKEVLSKQRTIIELLSETTGQPAERIHQDMDRMFYLTPTQAKEYGLIDLVLESPKLAGAGVGR</sequence>
<reference evidence="5 6" key="1">
    <citation type="submission" date="2020-05" db="EMBL/GenBank/DDBJ databases">
        <title>Complete genome sequence of of a novel Thermoleptolyngbya strain isolated from hot springs of Ganzi, Sichuan China.</title>
        <authorList>
            <person name="Tang J."/>
            <person name="Daroch M."/>
            <person name="Li L."/>
            <person name="Waleron K."/>
            <person name="Waleron M."/>
            <person name="Waleron M."/>
        </authorList>
    </citation>
    <scope>NUCLEOTIDE SEQUENCE [LARGE SCALE GENOMIC DNA]</scope>
    <source>
        <strain evidence="5 6">PKUAC-SCTA183</strain>
    </source>
</reference>
<dbReference type="Pfam" id="PF00574">
    <property type="entry name" value="CLP_protease"/>
    <property type="match status" value="1"/>
</dbReference>
<dbReference type="EMBL" id="CP053661">
    <property type="protein sequence ID" value="QKD81694.1"/>
    <property type="molecule type" value="Genomic_DNA"/>
</dbReference>
<dbReference type="GO" id="GO:0051117">
    <property type="term" value="F:ATPase binding"/>
    <property type="evidence" value="ECO:0007669"/>
    <property type="project" value="TreeGrafter"/>
</dbReference>
<accession>A0A6M8B499</accession>
<dbReference type="PRINTS" id="PR00127">
    <property type="entry name" value="CLPPROTEASEP"/>
</dbReference>
<dbReference type="GO" id="GO:0004176">
    <property type="term" value="F:ATP-dependent peptidase activity"/>
    <property type="evidence" value="ECO:0007669"/>
    <property type="project" value="InterPro"/>
</dbReference>
<dbReference type="InterPro" id="IPR023562">
    <property type="entry name" value="ClpP/TepA"/>
</dbReference>
<keyword evidence="6" id="KW-1185">Reference proteome</keyword>
<protein>
    <recommendedName>
        <fullName evidence="2 3">ATP-dependent Clp protease proteolytic subunit</fullName>
        <ecNumber evidence="2">3.4.21.92</ecNumber>
    </recommendedName>
    <alternativeName>
        <fullName evidence="2">Endopeptidase Clp</fullName>
    </alternativeName>
</protein>
<name>A0A6M8B499_9CYAN</name>
<dbReference type="RefSeq" id="WP_172354088.1">
    <property type="nucleotide sequence ID" value="NZ_CP053661.1"/>
</dbReference>
<comment type="similarity">
    <text evidence="1 2 3">Belongs to the peptidase S14 family.</text>
</comment>
<dbReference type="Gene3D" id="3.90.226.10">
    <property type="entry name" value="2-enoyl-CoA Hydratase, Chain A, domain 1"/>
    <property type="match status" value="1"/>
</dbReference>
<dbReference type="PANTHER" id="PTHR10381">
    <property type="entry name" value="ATP-DEPENDENT CLP PROTEASE PROTEOLYTIC SUBUNIT"/>
    <property type="match status" value="1"/>
</dbReference>
<evidence type="ECO:0000313" key="5">
    <source>
        <dbReference type="EMBL" id="QKD81694.1"/>
    </source>
</evidence>
<dbReference type="AlphaFoldDB" id="A0A6M8B499"/>
<feature type="transmembrane region" description="Helical" evidence="4">
    <location>
        <begin position="75"/>
        <end position="96"/>
    </location>
</feature>
<keyword evidence="2 5" id="KW-0645">Protease</keyword>
<keyword evidence="2" id="KW-0720">Serine protease</keyword>
<dbReference type="EC" id="3.4.21.92" evidence="2"/>
<evidence type="ECO:0000256" key="4">
    <source>
        <dbReference type="SAM" id="Phobius"/>
    </source>
</evidence>